<evidence type="ECO:0000313" key="16">
    <source>
        <dbReference type="Proteomes" id="UP000324907"/>
    </source>
</evidence>
<evidence type="ECO:0000256" key="7">
    <source>
        <dbReference type="RuleBase" id="RU079119"/>
    </source>
</evidence>
<feature type="compositionally biased region" description="Basic residues" evidence="8">
    <location>
        <begin position="146"/>
        <end position="159"/>
    </location>
</feature>
<dbReference type="GO" id="GO:0019706">
    <property type="term" value="F:protein-cysteine S-palmitoyltransferase activity"/>
    <property type="evidence" value="ECO:0007669"/>
    <property type="project" value="UniProtKB-EC"/>
</dbReference>
<dbReference type="PANTHER" id="PTHR22883:SF286">
    <property type="entry name" value="PROTEIN S-ACYLTRANSFERASE 17-RELATED"/>
    <property type="match status" value="1"/>
</dbReference>
<keyword evidence="3 7" id="KW-0812">Transmembrane</keyword>
<gene>
    <name evidence="13" type="ORF">FNF27_06150</name>
    <name evidence="11" type="ORF">FNF28_06548</name>
    <name evidence="10" type="ORF">FNF29_04484</name>
    <name evidence="12" type="ORF">FNF31_03847</name>
</gene>
<dbReference type="PANTHER" id="PTHR22883">
    <property type="entry name" value="ZINC FINGER DHHC DOMAIN CONTAINING PROTEIN"/>
    <property type="match status" value="1"/>
</dbReference>
<feature type="transmembrane region" description="Helical" evidence="7">
    <location>
        <begin position="327"/>
        <end position="352"/>
    </location>
</feature>
<dbReference type="GO" id="GO:0005783">
    <property type="term" value="C:endoplasmic reticulum"/>
    <property type="evidence" value="ECO:0007669"/>
    <property type="project" value="TreeGrafter"/>
</dbReference>
<dbReference type="EMBL" id="VLTM01000036">
    <property type="protein sequence ID" value="KAA0161388.1"/>
    <property type="molecule type" value="Genomic_DNA"/>
</dbReference>
<keyword evidence="15" id="KW-1185">Reference proteome</keyword>
<protein>
    <recommendedName>
        <fullName evidence="7">Palmitoyltransferase</fullName>
        <ecNumber evidence="7">2.3.1.225</ecNumber>
    </recommendedName>
</protein>
<keyword evidence="4 7" id="KW-1133">Transmembrane helix</keyword>
<keyword evidence="5 7" id="KW-0472">Membrane</keyword>
<comment type="similarity">
    <text evidence="7">Belongs to the DHHC palmitoyltransferase family.</text>
</comment>
<evidence type="ECO:0000313" key="15">
    <source>
        <dbReference type="Proteomes" id="UP000323011"/>
    </source>
</evidence>
<organism evidence="10 15">
    <name type="scientific">Cafeteria roenbergensis</name>
    <name type="common">Marine flagellate</name>
    <dbReference type="NCBI Taxonomy" id="33653"/>
    <lineage>
        <taxon>Eukaryota</taxon>
        <taxon>Sar</taxon>
        <taxon>Stramenopiles</taxon>
        <taxon>Bigyra</taxon>
        <taxon>Opalozoa</taxon>
        <taxon>Bicosoecida</taxon>
        <taxon>Cafeteriaceae</taxon>
        <taxon>Cafeteria</taxon>
    </lineage>
</organism>
<accession>A0A5A8CHG3</accession>
<dbReference type="EMBL" id="VLTL01000169">
    <property type="protein sequence ID" value="KAA0157325.1"/>
    <property type="molecule type" value="Genomic_DNA"/>
</dbReference>
<feature type="transmembrane region" description="Helical" evidence="7">
    <location>
        <begin position="263"/>
        <end position="286"/>
    </location>
</feature>
<comment type="subcellular location">
    <subcellularLocation>
        <location evidence="1">Membrane</location>
        <topology evidence="1">Multi-pass membrane protein</topology>
    </subcellularLocation>
</comment>
<feature type="transmembrane region" description="Helical" evidence="7">
    <location>
        <begin position="49"/>
        <end position="69"/>
    </location>
</feature>
<evidence type="ECO:0000313" key="10">
    <source>
        <dbReference type="EMBL" id="KAA0151560.1"/>
    </source>
</evidence>
<dbReference type="PROSITE" id="PS50216">
    <property type="entry name" value="DHHC"/>
    <property type="match status" value="1"/>
</dbReference>
<dbReference type="OrthoDB" id="5977743at2759"/>
<evidence type="ECO:0000256" key="2">
    <source>
        <dbReference type="ARBA" id="ARBA00022679"/>
    </source>
</evidence>
<dbReference type="Proteomes" id="UP000324907">
    <property type="component" value="Unassembled WGS sequence"/>
</dbReference>
<dbReference type="GO" id="GO:0006612">
    <property type="term" value="P:protein targeting to membrane"/>
    <property type="evidence" value="ECO:0007669"/>
    <property type="project" value="TreeGrafter"/>
</dbReference>
<comment type="caution">
    <text evidence="10">The sequence shown here is derived from an EMBL/GenBank/DDBJ whole genome shotgun (WGS) entry which is preliminary data.</text>
</comment>
<dbReference type="OMA" id="PARSKWC"/>
<feature type="transmembrane region" description="Helical" evidence="7">
    <location>
        <begin position="7"/>
        <end position="29"/>
    </location>
</feature>
<dbReference type="InterPro" id="IPR001594">
    <property type="entry name" value="Palmitoyltrfase_DHHC"/>
</dbReference>
<dbReference type="Proteomes" id="UP000325113">
    <property type="component" value="Unassembled WGS sequence"/>
</dbReference>
<evidence type="ECO:0000256" key="4">
    <source>
        <dbReference type="ARBA" id="ARBA00022989"/>
    </source>
</evidence>
<feature type="region of interest" description="Disordered" evidence="8">
    <location>
        <begin position="142"/>
        <end position="192"/>
    </location>
</feature>
<dbReference type="GO" id="GO:0016020">
    <property type="term" value="C:membrane"/>
    <property type="evidence" value="ECO:0007669"/>
    <property type="project" value="UniProtKB-SubCell"/>
</dbReference>
<name>A0A5A8CHG3_CAFRO</name>
<evidence type="ECO:0000256" key="8">
    <source>
        <dbReference type="SAM" id="MobiDB-lite"/>
    </source>
</evidence>
<evidence type="ECO:0000256" key="3">
    <source>
        <dbReference type="ARBA" id="ARBA00022692"/>
    </source>
</evidence>
<dbReference type="Proteomes" id="UP000322899">
    <property type="component" value="Unassembled WGS sequence"/>
</dbReference>
<keyword evidence="2 7" id="KW-0808">Transferase</keyword>
<evidence type="ECO:0000313" key="14">
    <source>
        <dbReference type="Proteomes" id="UP000322899"/>
    </source>
</evidence>
<evidence type="ECO:0000256" key="1">
    <source>
        <dbReference type="ARBA" id="ARBA00004141"/>
    </source>
</evidence>
<evidence type="ECO:0000313" key="12">
    <source>
        <dbReference type="EMBL" id="KAA0161388.1"/>
    </source>
</evidence>
<proteinExistence type="inferred from homology"/>
<evidence type="ECO:0000313" key="17">
    <source>
        <dbReference type="Proteomes" id="UP000325113"/>
    </source>
</evidence>
<evidence type="ECO:0000313" key="13">
    <source>
        <dbReference type="EMBL" id="KAA0172115.1"/>
    </source>
</evidence>
<dbReference type="AlphaFoldDB" id="A0A5A8CHG3"/>
<dbReference type="Pfam" id="PF01529">
    <property type="entry name" value="DHHC"/>
    <property type="match status" value="1"/>
</dbReference>
<dbReference type="EC" id="2.3.1.225" evidence="7"/>
<evidence type="ECO:0000256" key="6">
    <source>
        <dbReference type="ARBA" id="ARBA00023315"/>
    </source>
</evidence>
<dbReference type="EMBL" id="VLTO01000050">
    <property type="protein sequence ID" value="KAA0172115.1"/>
    <property type="molecule type" value="Genomic_DNA"/>
</dbReference>
<evidence type="ECO:0000256" key="5">
    <source>
        <dbReference type="ARBA" id="ARBA00023136"/>
    </source>
</evidence>
<evidence type="ECO:0000313" key="11">
    <source>
        <dbReference type="EMBL" id="KAA0157325.1"/>
    </source>
</evidence>
<dbReference type="EMBL" id="VLTN01000026">
    <property type="protein sequence ID" value="KAA0151560.1"/>
    <property type="molecule type" value="Genomic_DNA"/>
</dbReference>
<comment type="domain">
    <text evidence="7">The DHHC domain is required for palmitoyltransferase activity.</text>
</comment>
<comment type="catalytic activity">
    <reaction evidence="7">
        <text>L-cysteinyl-[protein] + hexadecanoyl-CoA = S-hexadecanoyl-L-cysteinyl-[protein] + CoA</text>
        <dbReference type="Rhea" id="RHEA:36683"/>
        <dbReference type="Rhea" id="RHEA-COMP:10131"/>
        <dbReference type="Rhea" id="RHEA-COMP:11032"/>
        <dbReference type="ChEBI" id="CHEBI:29950"/>
        <dbReference type="ChEBI" id="CHEBI:57287"/>
        <dbReference type="ChEBI" id="CHEBI:57379"/>
        <dbReference type="ChEBI" id="CHEBI:74151"/>
        <dbReference type="EC" id="2.3.1.225"/>
    </reaction>
</comment>
<feature type="domain" description="Palmitoyltransferase DHHC" evidence="9">
    <location>
        <begin position="216"/>
        <end position="363"/>
    </location>
</feature>
<evidence type="ECO:0000259" key="9">
    <source>
        <dbReference type="Pfam" id="PF01529"/>
    </source>
</evidence>
<feature type="transmembrane region" description="Helical" evidence="7">
    <location>
        <begin position="115"/>
        <end position="133"/>
    </location>
</feature>
<dbReference type="GO" id="GO:0005794">
    <property type="term" value="C:Golgi apparatus"/>
    <property type="evidence" value="ECO:0007669"/>
    <property type="project" value="TreeGrafter"/>
</dbReference>
<dbReference type="Proteomes" id="UP000323011">
    <property type="component" value="Unassembled WGS sequence"/>
</dbReference>
<feature type="transmembrane region" description="Helical" evidence="7">
    <location>
        <begin position="81"/>
        <end position="103"/>
    </location>
</feature>
<reference evidence="14 15" key="1">
    <citation type="submission" date="2019-07" db="EMBL/GenBank/DDBJ databases">
        <title>Genomes of Cafeteria roenbergensis.</title>
        <authorList>
            <person name="Fischer M.G."/>
            <person name="Hackl T."/>
            <person name="Roman M."/>
        </authorList>
    </citation>
    <scope>NUCLEOTIDE SEQUENCE [LARGE SCALE GENOMIC DNA]</scope>
    <source>
        <strain evidence="10 15">BVI</strain>
        <strain evidence="12 17">Cflag</strain>
        <strain evidence="13 14">E4-10P</strain>
        <strain evidence="11 16">RCC970-E3</strain>
    </source>
</reference>
<sequence length="480" mass="52452">MVSVLGVVVYSGIFLFLVVAGIIGCGNPYSSTLLGRASYFLQATLPSAISRWLHSIGAAWVQDAALGAVRMCCLQRNPIVQIGYCILTFGGFIVFIVLGYPRIPNPYMAAWHKPIGIVVMLVCLVSFLLASFADPGMVKPGERKAGAAKRGGKRPKGAKTKGGLRAAEATSKRAAKPGPHPKKADDTGPDDVAECEALPADPSFCTLPFDGALYEGPAMCRTCGVVKPPRSKHCNMMGGCVARFDHYCVWLNAAVGERTYRWFLLYLISHTVVLLYGAVACASIFLSEIHEHRMLERTFVNTRTGEEIPASYGIIFQFLMSNNPELMMIQVLCAVMGVVLVGFTGYHIVLAATNVTTNETFKYSALPNKARHRARVRQYIERRREAAGLPPTRRTAEQDRAEALAVSDPPINPFDRGVLANLAEVIWPLSLRSEDEWPRVDYGPPPALDAETLAAQGGDARDIDRLVEQELRQRSVAARE</sequence>
<dbReference type="InterPro" id="IPR039859">
    <property type="entry name" value="PFA4/ZDH16/20/ERF2-like"/>
</dbReference>
<keyword evidence="6 7" id="KW-0012">Acyltransferase</keyword>